<keyword evidence="3" id="KW-1185">Reference proteome</keyword>
<keyword evidence="1" id="KW-0175">Coiled coil</keyword>
<sequence>MSTAETQTSVIRVEEITSIMAGAGAILQKNETLSIAASNKITGLLDTIEAEGMNAELDKELNKWQVNAKQAVEVMTKRRAPITQMANQVVKAFTALEAPLDPKKADSFYARAQKYRDAWAKECADAEKQRQAEIQKKQNKEKERVTLSAEIERQFRGAYLGKLNEFRTFYTGKLSKATLENIEDVKKVITGIKTVYPRDKFNELSVTVNAVYHDKIELASLINGVRTTIFDELAANFLENMEHLREQLIAEIPSKKTELESIAKADADTKATLLQQQQEREAAQKQAQLDQAAAEKAKSDEQIKLNESIGITNTLFEAAAEMAEVREENTAQVRQGYKILVHNSAGWGAIFLFYFEKEGQKLPVEEFGKKTLNQMKAFCEKHAHKTGEKVESVNLVYEDDFKAVAKKEA</sequence>
<dbReference type="EMBL" id="WVHS01000003">
    <property type="protein sequence ID" value="MXV16865.1"/>
    <property type="molecule type" value="Genomic_DNA"/>
</dbReference>
<proteinExistence type="predicted"/>
<accession>A0A7K1Y0V1</accession>
<evidence type="ECO:0000313" key="3">
    <source>
        <dbReference type="Proteomes" id="UP000451233"/>
    </source>
</evidence>
<dbReference type="AlphaFoldDB" id="A0A7K1Y0V1"/>
<name>A0A7K1Y0V1_9SPHI</name>
<evidence type="ECO:0000256" key="1">
    <source>
        <dbReference type="SAM" id="Coils"/>
    </source>
</evidence>
<reference evidence="2 3" key="1">
    <citation type="submission" date="2019-11" db="EMBL/GenBank/DDBJ databases">
        <title>Pedobacter sp. HMF7056 Genome sequencing and assembly.</title>
        <authorList>
            <person name="Kang H."/>
            <person name="Kim H."/>
            <person name="Joh K."/>
        </authorList>
    </citation>
    <scope>NUCLEOTIDE SEQUENCE [LARGE SCALE GENOMIC DNA]</scope>
    <source>
        <strain evidence="2 3">HMF7056</strain>
    </source>
</reference>
<organism evidence="2 3">
    <name type="scientific">Hufsiella ginkgonis</name>
    <dbReference type="NCBI Taxonomy" id="2695274"/>
    <lineage>
        <taxon>Bacteria</taxon>
        <taxon>Pseudomonadati</taxon>
        <taxon>Bacteroidota</taxon>
        <taxon>Sphingobacteriia</taxon>
        <taxon>Sphingobacteriales</taxon>
        <taxon>Sphingobacteriaceae</taxon>
        <taxon>Hufsiella</taxon>
    </lineage>
</organism>
<evidence type="ECO:0008006" key="4">
    <source>
        <dbReference type="Google" id="ProtNLM"/>
    </source>
</evidence>
<dbReference type="RefSeq" id="WP_160907835.1">
    <property type="nucleotide sequence ID" value="NZ_WVHS01000003.1"/>
</dbReference>
<dbReference type="Proteomes" id="UP000451233">
    <property type="component" value="Unassembled WGS sequence"/>
</dbReference>
<evidence type="ECO:0000313" key="2">
    <source>
        <dbReference type="EMBL" id="MXV16865.1"/>
    </source>
</evidence>
<gene>
    <name evidence="2" type="ORF">GS398_16310</name>
</gene>
<protein>
    <recommendedName>
        <fullName evidence="4">DUF1351 domain-containing protein</fullName>
    </recommendedName>
</protein>
<comment type="caution">
    <text evidence="2">The sequence shown here is derived from an EMBL/GenBank/DDBJ whole genome shotgun (WGS) entry which is preliminary data.</text>
</comment>
<feature type="coiled-coil region" evidence="1">
    <location>
        <begin position="275"/>
        <end position="302"/>
    </location>
</feature>